<evidence type="ECO:0000313" key="1">
    <source>
        <dbReference type="EMBL" id="KAJ6833235.1"/>
    </source>
</evidence>
<gene>
    <name evidence="1" type="ORF">M6B38_341630</name>
</gene>
<reference evidence="1" key="2">
    <citation type="submission" date="2023-04" db="EMBL/GenBank/DDBJ databases">
        <authorList>
            <person name="Bruccoleri R.E."/>
            <person name="Oakeley E.J."/>
            <person name="Faust A.-M."/>
            <person name="Dessus-Babus S."/>
            <person name="Altorfer M."/>
            <person name="Burckhardt D."/>
            <person name="Oertli M."/>
            <person name="Naumann U."/>
            <person name="Petersen F."/>
            <person name="Wong J."/>
        </authorList>
    </citation>
    <scope>NUCLEOTIDE SEQUENCE</scope>
    <source>
        <strain evidence="1">GSM-AAB239-AS_SAM_17_03QT</strain>
        <tissue evidence="1">Leaf</tissue>
    </source>
</reference>
<dbReference type="Proteomes" id="UP001140949">
    <property type="component" value="Unassembled WGS sequence"/>
</dbReference>
<evidence type="ECO:0000313" key="2">
    <source>
        <dbReference type="Proteomes" id="UP001140949"/>
    </source>
</evidence>
<name>A0AAX6GY57_IRIPA</name>
<proteinExistence type="predicted"/>
<reference evidence="1" key="1">
    <citation type="journal article" date="2023" name="GigaByte">
        <title>Genome assembly of the bearded iris, Iris pallida Lam.</title>
        <authorList>
            <person name="Bruccoleri R.E."/>
            <person name="Oakeley E.J."/>
            <person name="Faust A.M.E."/>
            <person name="Altorfer M."/>
            <person name="Dessus-Babus S."/>
            <person name="Burckhardt D."/>
            <person name="Oertli M."/>
            <person name="Naumann U."/>
            <person name="Petersen F."/>
            <person name="Wong J."/>
        </authorList>
    </citation>
    <scope>NUCLEOTIDE SEQUENCE</scope>
    <source>
        <strain evidence="1">GSM-AAB239-AS_SAM_17_03QT</strain>
    </source>
</reference>
<accession>A0AAX6GY57</accession>
<protein>
    <submittedName>
        <fullName evidence="1">Uncharacterized protein</fullName>
    </submittedName>
</protein>
<organism evidence="1 2">
    <name type="scientific">Iris pallida</name>
    <name type="common">Sweet iris</name>
    <dbReference type="NCBI Taxonomy" id="29817"/>
    <lineage>
        <taxon>Eukaryota</taxon>
        <taxon>Viridiplantae</taxon>
        <taxon>Streptophyta</taxon>
        <taxon>Embryophyta</taxon>
        <taxon>Tracheophyta</taxon>
        <taxon>Spermatophyta</taxon>
        <taxon>Magnoliopsida</taxon>
        <taxon>Liliopsida</taxon>
        <taxon>Asparagales</taxon>
        <taxon>Iridaceae</taxon>
        <taxon>Iridoideae</taxon>
        <taxon>Irideae</taxon>
        <taxon>Iris</taxon>
    </lineage>
</organism>
<comment type="caution">
    <text evidence="1">The sequence shown here is derived from an EMBL/GenBank/DDBJ whole genome shotgun (WGS) entry which is preliminary data.</text>
</comment>
<dbReference type="EMBL" id="JANAVB010015397">
    <property type="protein sequence ID" value="KAJ6833235.1"/>
    <property type="molecule type" value="Genomic_DNA"/>
</dbReference>
<sequence>MFVMVVAMFDAEGGGDDEGGIGVGWVAGLCAGGGARWLSSETGGHDGCLGSGPLVRESGSGCRTVAVVVGFWWWRHRWFYGKDMVCRGRDDYIY</sequence>
<keyword evidence="2" id="KW-1185">Reference proteome</keyword>
<dbReference type="AlphaFoldDB" id="A0AAX6GY57"/>